<dbReference type="EMBL" id="JBFXLQ010000073">
    <property type="protein sequence ID" value="KAL2861172.1"/>
    <property type="molecule type" value="Genomic_DNA"/>
</dbReference>
<organism evidence="1 2">
    <name type="scientific">Aspergillus lucknowensis</name>
    <dbReference type="NCBI Taxonomy" id="176173"/>
    <lineage>
        <taxon>Eukaryota</taxon>
        <taxon>Fungi</taxon>
        <taxon>Dikarya</taxon>
        <taxon>Ascomycota</taxon>
        <taxon>Pezizomycotina</taxon>
        <taxon>Eurotiomycetes</taxon>
        <taxon>Eurotiomycetidae</taxon>
        <taxon>Eurotiales</taxon>
        <taxon>Aspergillaceae</taxon>
        <taxon>Aspergillus</taxon>
        <taxon>Aspergillus subgen. Nidulantes</taxon>
    </lineage>
</organism>
<gene>
    <name evidence="1" type="ORF">BJX67DRAFT_385919</name>
</gene>
<name>A0ABR4L9F8_9EURO</name>
<reference evidence="1 2" key="1">
    <citation type="submission" date="2024-07" db="EMBL/GenBank/DDBJ databases">
        <title>Section-level genome sequencing and comparative genomics of Aspergillus sections Usti and Cavernicolus.</title>
        <authorList>
            <consortium name="Lawrence Berkeley National Laboratory"/>
            <person name="Nybo J.L."/>
            <person name="Vesth T.C."/>
            <person name="Theobald S."/>
            <person name="Frisvad J.C."/>
            <person name="Larsen T.O."/>
            <person name="Kjaerboelling I."/>
            <person name="Rothschild-Mancinelli K."/>
            <person name="Lyhne E.K."/>
            <person name="Kogle M.E."/>
            <person name="Barry K."/>
            <person name="Clum A."/>
            <person name="Na H."/>
            <person name="Ledsgaard L."/>
            <person name="Lin J."/>
            <person name="Lipzen A."/>
            <person name="Kuo A."/>
            <person name="Riley R."/>
            <person name="Mondo S."/>
            <person name="Labutti K."/>
            <person name="Haridas S."/>
            <person name="Pangalinan J."/>
            <person name="Salamov A.A."/>
            <person name="Simmons B.A."/>
            <person name="Magnuson J.K."/>
            <person name="Chen J."/>
            <person name="Drula E."/>
            <person name="Henrissat B."/>
            <person name="Wiebenga A."/>
            <person name="Lubbers R.J."/>
            <person name="Gomes A.C."/>
            <person name="Macurrencykelacurrency M.R."/>
            <person name="Stajich J."/>
            <person name="Grigoriev I.V."/>
            <person name="Mortensen U.H."/>
            <person name="De Vries R.P."/>
            <person name="Baker S.E."/>
            <person name="Andersen M.R."/>
        </authorList>
    </citation>
    <scope>NUCLEOTIDE SEQUENCE [LARGE SCALE GENOMIC DNA]</scope>
    <source>
        <strain evidence="1 2">CBS 449.75</strain>
    </source>
</reference>
<proteinExistence type="predicted"/>
<evidence type="ECO:0000313" key="1">
    <source>
        <dbReference type="EMBL" id="KAL2861172.1"/>
    </source>
</evidence>
<accession>A0ABR4L9F8</accession>
<dbReference type="Proteomes" id="UP001610432">
    <property type="component" value="Unassembled WGS sequence"/>
</dbReference>
<comment type="caution">
    <text evidence="1">The sequence shown here is derived from an EMBL/GenBank/DDBJ whole genome shotgun (WGS) entry which is preliminary data.</text>
</comment>
<protein>
    <submittedName>
        <fullName evidence="1">Uncharacterized protein</fullName>
    </submittedName>
</protein>
<evidence type="ECO:0000313" key="2">
    <source>
        <dbReference type="Proteomes" id="UP001610432"/>
    </source>
</evidence>
<keyword evidence="2" id="KW-1185">Reference proteome</keyword>
<sequence>MSTLPFRVIQSRDIKGAGLARVLNGGTNRVFWNRNRLIWDSLDLIEDFATEENQMAVFGGEGKIELQLCKQFDFQVRYTINFDNQPCYRLHVAITGPTRDAGEEYNKSDFAQSDFLAENEQKIAFRQAIYALTQQVQSMGVEATIRSFMTFNGASSAMTNGEGFFGSGGLLPGMEFKALALRKLA</sequence>
<dbReference type="RefSeq" id="XP_070881066.1">
    <property type="nucleotide sequence ID" value="XM_071033966.1"/>
</dbReference>
<dbReference type="GeneID" id="98149038"/>